<dbReference type="AlphaFoldDB" id="A0A839XX66"/>
<dbReference type="GO" id="GO:0005737">
    <property type="term" value="C:cytoplasm"/>
    <property type="evidence" value="ECO:0007669"/>
    <property type="project" value="UniProtKB-SubCell"/>
</dbReference>
<comment type="subcellular location">
    <subcellularLocation>
        <location evidence="5">Cytoplasm</location>
    </subcellularLocation>
    <text evidence="5">Localizes to the division site, in a FtsZ-dependent manner.</text>
</comment>
<dbReference type="PANTHER" id="PTHR35798:SF1">
    <property type="entry name" value="CELL DIVISION PROTEIN SEPF"/>
    <property type="match status" value="1"/>
</dbReference>
<dbReference type="HAMAP" id="MF_01197">
    <property type="entry name" value="SepF"/>
    <property type="match status" value="1"/>
</dbReference>
<dbReference type="Pfam" id="PF04472">
    <property type="entry name" value="SepF"/>
    <property type="match status" value="1"/>
</dbReference>
<feature type="region of interest" description="Disordered" evidence="6">
    <location>
        <begin position="162"/>
        <end position="184"/>
    </location>
</feature>
<feature type="compositionally biased region" description="Pro residues" evidence="6">
    <location>
        <begin position="169"/>
        <end position="179"/>
    </location>
</feature>
<organism evidence="7 8">
    <name type="scientific">Modestobacter versicolor</name>
    <dbReference type="NCBI Taxonomy" id="429133"/>
    <lineage>
        <taxon>Bacteria</taxon>
        <taxon>Bacillati</taxon>
        <taxon>Actinomycetota</taxon>
        <taxon>Actinomycetes</taxon>
        <taxon>Geodermatophilales</taxon>
        <taxon>Geodermatophilaceae</taxon>
        <taxon>Modestobacter</taxon>
    </lineage>
</organism>
<keyword evidence="2 5" id="KW-0717">Septation</keyword>
<dbReference type="InterPro" id="IPR023052">
    <property type="entry name" value="Cell_div_SepF"/>
</dbReference>
<dbReference type="Gene3D" id="3.30.110.150">
    <property type="entry name" value="SepF-like protein"/>
    <property type="match status" value="1"/>
</dbReference>
<feature type="region of interest" description="Disordered" evidence="6">
    <location>
        <begin position="34"/>
        <end position="63"/>
    </location>
</feature>
<evidence type="ECO:0000256" key="6">
    <source>
        <dbReference type="SAM" id="MobiDB-lite"/>
    </source>
</evidence>
<comment type="subunit">
    <text evidence="5">Homodimer. Interacts with FtsZ.</text>
</comment>
<proteinExistence type="inferred from homology"/>
<name>A0A839XX66_9ACTN</name>
<evidence type="ECO:0000256" key="2">
    <source>
        <dbReference type="ARBA" id="ARBA00023210"/>
    </source>
</evidence>
<feature type="region of interest" description="Disordered" evidence="6">
    <location>
        <begin position="86"/>
        <end position="118"/>
    </location>
</feature>
<comment type="function">
    <text evidence="4 5">Cell division protein that is part of the divisome complex and is recruited early to the Z-ring. Probably stimulates Z-ring formation, perhaps through the cross-linking of FtsZ protofilaments. Its function overlaps with FtsA.</text>
</comment>
<feature type="compositionally biased region" description="Basic and acidic residues" evidence="6">
    <location>
        <begin position="34"/>
        <end position="62"/>
    </location>
</feature>
<dbReference type="RefSeq" id="WP_181428945.1">
    <property type="nucleotide sequence ID" value="NZ_JACIBU010000001.1"/>
</dbReference>
<accession>A0A839XX66</accession>
<dbReference type="Proteomes" id="UP000580718">
    <property type="component" value="Unassembled WGS sequence"/>
</dbReference>
<dbReference type="InterPro" id="IPR007561">
    <property type="entry name" value="Cell_div_SepF/SepF-rel"/>
</dbReference>
<dbReference type="PANTHER" id="PTHR35798">
    <property type="entry name" value="CELL DIVISION PROTEIN SEPF"/>
    <property type="match status" value="1"/>
</dbReference>
<comment type="similarity">
    <text evidence="5">Belongs to the SepF family.</text>
</comment>
<gene>
    <name evidence="5" type="primary">sepF</name>
    <name evidence="7" type="ORF">FHX36_001343</name>
</gene>
<keyword evidence="5" id="KW-0963">Cytoplasm</keyword>
<reference evidence="7 8" key="1">
    <citation type="submission" date="2020-08" db="EMBL/GenBank/DDBJ databases">
        <title>Sequencing the genomes of 1000 actinobacteria strains.</title>
        <authorList>
            <person name="Klenk H.-P."/>
        </authorList>
    </citation>
    <scope>NUCLEOTIDE SEQUENCE [LARGE SCALE GENOMIC DNA]</scope>
    <source>
        <strain evidence="7 8">DSM 16678</strain>
    </source>
</reference>
<evidence type="ECO:0000256" key="4">
    <source>
        <dbReference type="ARBA" id="ARBA00044936"/>
    </source>
</evidence>
<dbReference type="EMBL" id="JACIBU010000001">
    <property type="protein sequence ID" value="MBB3675608.1"/>
    <property type="molecule type" value="Genomic_DNA"/>
</dbReference>
<comment type="caution">
    <text evidence="7">The sequence shown here is derived from an EMBL/GenBank/DDBJ whole genome shotgun (WGS) entry which is preliminary data.</text>
</comment>
<evidence type="ECO:0000256" key="3">
    <source>
        <dbReference type="ARBA" id="ARBA00023306"/>
    </source>
</evidence>
<evidence type="ECO:0000313" key="8">
    <source>
        <dbReference type="Proteomes" id="UP000580718"/>
    </source>
</evidence>
<sequence length="275" mass="28912">MAGAMRRMGVYLGLVEDDDARGGYDRYAARQSDYDHDDRGYDRGYDRYAADGHDEPLTDDRYGYGTGYGAGGYDTDYPVEAAADDRVEERAPEPEVSLGRRPATPRTLGLAPTSGGSTAARLGGSGLGAAGGSGIGASAGRSRISGGLAGGVSGSAGLAMSEPVAVDPTPAPEPAPAPEPKSKSYRITTVHPASYNEARTIGERFRDGMPVIMNLTEMEHADAKRLVDFAIGLTFGLHGSIERVTAKVFLLSPQDVDVTAEDKARIREGGFFSQS</sequence>
<evidence type="ECO:0000256" key="1">
    <source>
        <dbReference type="ARBA" id="ARBA00022618"/>
    </source>
</evidence>
<dbReference type="GO" id="GO:0000917">
    <property type="term" value="P:division septum assembly"/>
    <property type="evidence" value="ECO:0007669"/>
    <property type="project" value="UniProtKB-KW"/>
</dbReference>
<dbReference type="GO" id="GO:0043093">
    <property type="term" value="P:FtsZ-dependent cytokinesis"/>
    <property type="evidence" value="ECO:0007669"/>
    <property type="project" value="UniProtKB-UniRule"/>
</dbReference>
<keyword evidence="3 5" id="KW-0131">Cell cycle</keyword>
<evidence type="ECO:0000313" key="7">
    <source>
        <dbReference type="EMBL" id="MBB3675608.1"/>
    </source>
</evidence>
<protein>
    <recommendedName>
        <fullName evidence="5">Cell division protein SepF</fullName>
    </recommendedName>
</protein>
<dbReference type="InterPro" id="IPR038594">
    <property type="entry name" value="SepF-like_sf"/>
</dbReference>
<evidence type="ECO:0000256" key="5">
    <source>
        <dbReference type="HAMAP-Rule" id="MF_01197"/>
    </source>
</evidence>
<keyword evidence="1 5" id="KW-0132">Cell division</keyword>